<dbReference type="EMBL" id="FWXY01000003">
    <property type="protein sequence ID" value="SMC50927.1"/>
    <property type="molecule type" value="Genomic_DNA"/>
</dbReference>
<organism evidence="2 3">
    <name type="scientific">Desulfocicer vacuolatum DSM 3385</name>
    <dbReference type="NCBI Taxonomy" id="1121400"/>
    <lineage>
        <taxon>Bacteria</taxon>
        <taxon>Pseudomonadati</taxon>
        <taxon>Thermodesulfobacteriota</taxon>
        <taxon>Desulfobacteria</taxon>
        <taxon>Desulfobacterales</taxon>
        <taxon>Desulfobacteraceae</taxon>
        <taxon>Desulfocicer</taxon>
    </lineage>
</organism>
<name>A0A1W1ZRG1_9BACT</name>
<gene>
    <name evidence="2" type="ORF">SAMN02746065_103115</name>
</gene>
<accession>A0A1W1ZRG1</accession>
<evidence type="ECO:0000256" key="1">
    <source>
        <dbReference type="SAM" id="Phobius"/>
    </source>
</evidence>
<keyword evidence="1" id="KW-1133">Transmembrane helix</keyword>
<protein>
    <submittedName>
        <fullName evidence="2">Uncharacterized protein</fullName>
    </submittedName>
</protein>
<keyword evidence="3" id="KW-1185">Reference proteome</keyword>
<keyword evidence="1" id="KW-0812">Transmembrane</keyword>
<dbReference type="STRING" id="1121400.SAMN02746065_103115"/>
<dbReference type="AlphaFoldDB" id="A0A1W1ZRG1"/>
<keyword evidence="1" id="KW-0472">Membrane</keyword>
<evidence type="ECO:0000313" key="2">
    <source>
        <dbReference type="EMBL" id="SMC50927.1"/>
    </source>
</evidence>
<dbReference type="Proteomes" id="UP000192418">
    <property type="component" value="Unassembled WGS sequence"/>
</dbReference>
<feature type="transmembrane region" description="Helical" evidence="1">
    <location>
        <begin position="20"/>
        <end position="38"/>
    </location>
</feature>
<reference evidence="2 3" key="1">
    <citation type="submission" date="2017-04" db="EMBL/GenBank/DDBJ databases">
        <authorList>
            <person name="Afonso C.L."/>
            <person name="Miller P.J."/>
            <person name="Scott M.A."/>
            <person name="Spackman E."/>
            <person name="Goraichik I."/>
            <person name="Dimitrov K.M."/>
            <person name="Suarez D.L."/>
            <person name="Swayne D.E."/>
        </authorList>
    </citation>
    <scope>NUCLEOTIDE SEQUENCE [LARGE SCALE GENOMIC DNA]</scope>
    <source>
        <strain evidence="2 3">DSM 3385</strain>
    </source>
</reference>
<evidence type="ECO:0000313" key="3">
    <source>
        <dbReference type="Proteomes" id="UP000192418"/>
    </source>
</evidence>
<proteinExistence type="predicted"/>
<sequence length="54" mass="6598">MKELDYYFSAFFRQTNRLYYMRYALLVAIISFLSYSIYARGYLLYAHMAMVMLN</sequence>